<evidence type="ECO:0000256" key="4">
    <source>
        <dbReference type="PIRNR" id="PIRNR006181"/>
    </source>
</evidence>
<protein>
    <recommendedName>
        <fullName evidence="4">Cys-tRNA(Pro)/Cys-tRNA(Cys) deacylase</fullName>
        <ecNumber evidence="4">4.2.-.-</ecNumber>
    </recommendedName>
</protein>
<dbReference type="InterPro" id="IPR004369">
    <property type="entry name" value="Prolyl-tRNA_editing_YbaK/EbsC"/>
</dbReference>
<keyword evidence="2 4" id="KW-0648">Protein biosynthesis</keyword>
<keyword evidence="3 4" id="KW-0456">Lyase</keyword>
<dbReference type="RefSeq" id="WP_251594362.1">
    <property type="nucleotide sequence ID" value="NZ_JAMLJI010000003.1"/>
</dbReference>
<evidence type="ECO:0000256" key="2">
    <source>
        <dbReference type="ARBA" id="ARBA00022917"/>
    </source>
</evidence>
<sequence length="157" mass="16692">MTPAIRYLEHARIAHQMHRFTTDSAHGGNYGAAAAEALGVPSERVFKTLMTDLGGKTLAMALVPVSHTLDLKALAKAAKVKKAVMAPTERAEKATGYVVGGISPLGQKQRHAAFIDQSAQTFDTIFVSGGQRGLDIELGPNDLIQCLNALCAPLARR</sequence>
<evidence type="ECO:0000259" key="5">
    <source>
        <dbReference type="Pfam" id="PF04073"/>
    </source>
</evidence>
<evidence type="ECO:0000256" key="3">
    <source>
        <dbReference type="ARBA" id="ARBA00023239"/>
    </source>
</evidence>
<comment type="caution">
    <text evidence="6">The sequence shown here is derived from an EMBL/GenBank/DDBJ whole genome shotgun (WGS) entry which is preliminary data.</text>
</comment>
<dbReference type="PANTHER" id="PTHR30411:SF0">
    <property type="entry name" value="CYS-TRNA(PRO)_CYS-TRNA(CYS) DEACYLASE YBAK"/>
    <property type="match status" value="1"/>
</dbReference>
<dbReference type="EMBL" id="JARWAO010000005">
    <property type="protein sequence ID" value="MDR5896608.1"/>
    <property type="molecule type" value="Genomic_DNA"/>
</dbReference>
<dbReference type="Pfam" id="PF04073">
    <property type="entry name" value="tRNA_edit"/>
    <property type="match status" value="1"/>
</dbReference>
<dbReference type="CDD" id="cd00002">
    <property type="entry name" value="YbaK_deacylase"/>
    <property type="match status" value="1"/>
</dbReference>
<evidence type="ECO:0000256" key="1">
    <source>
        <dbReference type="ARBA" id="ARBA00009798"/>
    </source>
</evidence>
<organism evidence="6 7">
    <name type="scientific">Larsenimonas suaedae</name>
    <dbReference type="NCBI Taxonomy" id="1851019"/>
    <lineage>
        <taxon>Bacteria</taxon>
        <taxon>Pseudomonadati</taxon>
        <taxon>Pseudomonadota</taxon>
        <taxon>Gammaproteobacteria</taxon>
        <taxon>Oceanospirillales</taxon>
        <taxon>Halomonadaceae</taxon>
        <taxon>Larsenimonas</taxon>
    </lineage>
</organism>
<name>A0ABU1GZ72_9GAMM</name>
<dbReference type="PIRSF" id="PIRSF006181">
    <property type="entry name" value="EbsC_YbaK"/>
    <property type="match status" value="1"/>
</dbReference>
<dbReference type="Proteomes" id="UP001269375">
    <property type="component" value="Unassembled WGS sequence"/>
</dbReference>
<reference evidence="6 7" key="1">
    <citation type="submission" date="2023-04" db="EMBL/GenBank/DDBJ databases">
        <title>A long-awaited taxogenomic arrangement of the family Halomonadaceae.</title>
        <authorList>
            <person name="De La Haba R."/>
            <person name="Chuvochina M."/>
            <person name="Wittouck S."/>
            <person name="Arahal D.R."/>
            <person name="Sanchez-Porro C."/>
            <person name="Hugenholtz P."/>
            <person name="Ventosa A."/>
        </authorList>
    </citation>
    <scope>NUCLEOTIDE SEQUENCE [LARGE SCALE GENOMIC DNA]</scope>
    <source>
        <strain evidence="6 7">DSM 22428</strain>
    </source>
</reference>
<gene>
    <name evidence="6" type="primary">ybaK</name>
    <name evidence="6" type="ORF">QC825_11030</name>
</gene>
<dbReference type="SUPFAM" id="SSF55826">
    <property type="entry name" value="YbaK/ProRS associated domain"/>
    <property type="match status" value="1"/>
</dbReference>
<feature type="domain" description="YbaK/aminoacyl-tRNA synthetase-associated" evidence="5">
    <location>
        <begin position="32"/>
        <end position="145"/>
    </location>
</feature>
<proteinExistence type="inferred from homology"/>
<evidence type="ECO:0000313" key="7">
    <source>
        <dbReference type="Proteomes" id="UP001269375"/>
    </source>
</evidence>
<dbReference type="NCBIfam" id="TIGR00011">
    <property type="entry name" value="YbaK_EbsC"/>
    <property type="match status" value="1"/>
</dbReference>
<comment type="similarity">
    <text evidence="1 4">Belongs to the prolyl-tRNA editing family. YbaK/EbsC subfamily.</text>
</comment>
<dbReference type="PANTHER" id="PTHR30411">
    <property type="entry name" value="CYTOPLASMIC PROTEIN"/>
    <property type="match status" value="1"/>
</dbReference>
<accession>A0ABU1GZ72</accession>
<dbReference type="EC" id="4.2.-.-" evidence="4"/>
<dbReference type="Gene3D" id="3.90.960.10">
    <property type="entry name" value="YbaK/aminoacyl-tRNA synthetase-associated domain"/>
    <property type="match status" value="1"/>
</dbReference>
<keyword evidence="7" id="KW-1185">Reference proteome</keyword>
<dbReference type="InterPro" id="IPR007214">
    <property type="entry name" value="YbaK/aa-tRNA-synth-assoc-dom"/>
</dbReference>
<dbReference type="InterPro" id="IPR036754">
    <property type="entry name" value="YbaK/aa-tRNA-synt-asso_dom_sf"/>
</dbReference>
<evidence type="ECO:0000313" key="6">
    <source>
        <dbReference type="EMBL" id="MDR5896608.1"/>
    </source>
</evidence>